<evidence type="ECO:0000313" key="7">
    <source>
        <dbReference type="EMBL" id="EDK44845.1"/>
    </source>
</evidence>
<sequence>MFRTIRNNPSFFNKIFQRHSPTSHYSAQSNKPMGDKSSSSRSMTTLSKSYLQVQSQSLSPNPLNLSSSSSSSSSSGSGANHSILTIESCENLPKARLPDYVKSQQHRLFNIIWRTSPPKNVLMVKKPWDATVREAMIQLINHLHVEYPLCNIVVNEDVADELVNEVTTVNKIMDKSIQHVIYTGETKDIIDKIDLMITLGGDGTILRGVSLFSNVKVPPVLSFAMGTLGFLLPFDFKNSMECFKSVYEGRAKALHRNRLECHVIRKFVEQDVEDYKNETEAREEDVVDTRLKVLMVASGFGSKYDVQSVKGKRQMVHAMNDITIHRASSPNLTAVDIYIDGEFFTTTYSDGLIFSTPTGSTAYSLSAGGSITHPAVPCILLTPICPRSLSFRPLILPSTSDIMIKLSENNRNSFIELTIDGISQEDLHPGDELHITSETIVSNGKIMLGGVGVGGGVGGKGVGGVCSSSSVSGGIQKIKEEEPEEVYVNGQDVVYNDKNGIWCVATNPNQWAKDLNSLLGFNSSFRDQKGKKLHL</sequence>
<dbReference type="PANTHER" id="PTHR20275:SF26">
    <property type="entry name" value="NADH KINASE POS5, MITOCHONDRIAL"/>
    <property type="match status" value="1"/>
</dbReference>
<keyword evidence="8" id="KW-1185">Reference proteome</keyword>
<comment type="similarity">
    <text evidence="1">Belongs to the NAD kinase family.</text>
</comment>
<evidence type="ECO:0000256" key="3">
    <source>
        <dbReference type="ARBA" id="ARBA00022777"/>
    </source>
</evidence>
<organism evidence="7 8">
    <name type="scientific">Lodderomyces elongisporus (strain ATCC 11503 / CBS 2605 / JCM 1781 / NBRC 1676 / NRRL YB-4239)</name>
    <name type="common">Yeast</name>
    <name type="synonym">Saccharomyces elongisporus</name>
    <dbReference type="NCBI Taxonomy" id="379508"/>
    <lineage>
        <taxon>Eukaryota</taxon>
        <taxon>Fungi</taxon>
        <taxon>Dikarya</taxon>
        <taxon>Ascomycota</taxon>
        <taxon>Saccharomycotina</taxon>
        <taxon>Pichiomycetes</taxon>
        <taxon>Debaryomycetaceae</taxon>
        <taxon>Candida/Lodderomyces clade</taxon>
        <taxon>Lodderomyces</taxon>
    </lineage>
</organism>
<dbReference type="PANTHER" id="PTHR20275">
    <property type="entry name" value="NAD KINASE"/>
    <property type="match status" value="1"/>
</dbReference>
<dbReference type="GO" id="GO:0034599">
    <property type="term" value="P:cellular response to oxidative stress"/>
    <property type="evidence" value="ECO:0007669"/>
    <property type="project" value="EnsemblFungi"/>
</dbReference>
<dbReference type="GO" id="GO:0005759">
    <property type="term" value="C:mitochondrial matrix"/>
    <property type="evidence" value="ECO:0007669"/>
    <property type="project" value="EnsemblFungi"/>
</dbReference>
<name>A5E087_LODEL</name>
<dbReference type="InParanoid" id="A5E087"/>
<dbReference type="Gene3D" id="2.60.200.30">
    <property type="entry name" value="Probable inorganic polyphosphate/atp-NAD kinase, domain 2"/>
    <property type="match status" value="1"/>
</dbReference>
<dbReference type="KEGG" id="lel:PVL30_003853"/>
<dbReference type="GeneID" id="5233238"/>
<dbReference type="InterPro" id="IPR016064">
    <property type="entry name" value="NAD/diacylglycerol_kinase_sf"/>
</dbReference>
<evidence type="ECO:0000256" key="2">
    <source>
        <dbReference type="ARBA" id="ARBA00022679"/>
    </source>
</evidence>
<dbReference type="EMBL" id="CH981526">
    <property type="protein sequence ID" value="EDK44845.1"/>
    <property type="molecule type" value="Genomic_DNA"/>
</dbReference>
<dbReference type="InterPro" id="IPR002504">
    <property type="entry name" value="NADK"/>
</dbReference>
<dbReference type="Pfam" id="PF01513">
    <property type="entry name" value="NAD_kinase"/>
    <property type="match status" value="1"/>
</dbReference>
<dbReference type="GO" id="GO:0019674">
    <property type="term" value="P:NAD+ metabolic process"/>
    <property type="evidence" value="ECO:0007669"/>
    <property type="project" value="InterPro"/>
</dbReference>
<evidence type="ECO:0000256" key="5">
    <source>
        <dbReference type="ARBA" id="ARBA00023027"/>
    </source>
</evidence>
<dbReference type="eggNOG" id="KOG2178">
    <property type="taxonomic scope" value="Eukaryota"/>
</dbReference>
<protein>
    <submittedName>
        <fullName evidence="7">Protein POS5</fullName>
    </submittedName>
</protein>
<dbReference type="SUPFAM" id="SSF111331">
    <property type="entry name" value="NAD kinase/diacylglycerol kinase-like"/>
    <property type="match status" value="1"/>
</dbReference>
<keyword evidence="3" id="KW-0418">Kinase</keyword>
<dbReference type="Gene3D" id="3.40.50.10330">
    <property type="entry name" value="Probable inorganic polyphosphate/atp-NAD kinase, domain 1"/>
    <property type="match status" value="1"/>
</dbReference>
<dbReference type="InterPro" id="IPR017437">
    <property type="entry name" value="ATP-NAD_kinase_PpnK-typ_C"/>
</dbReference>
<evidence type="ECO:0000313" key="8">
    <source>
        <dbReference type="Proteomes" id="UP000001996"/>
    </source>
</evidence>
<feature type="region of interest" description="Disordered" evidence="6">
    <location>
        <begin position="22"/>
        <end position="46"/>
    </location>
</feature>
<feature type="compositionally biased region" description="Low complexity" evidence="6">
    <location>
        <begin position="58"/>
        <end position="78"/>
    </location>
</feature>
<dbReference type="OMA" id="AMNDITI"/>
<dbReference type="GO" id="GO:0016226">
    <property type="term" value="P:iron-sulfur cluster assembly"/>
    <property type="evidence" value="ECO:0007669"/>
    <property type="project" value="EnsemblFungi"/>
</dbReference>
<evidence type="ECO:0000256" key="6">
    <source>
        <dbReference type="SAM" id="MobiDB-lite"/>
    </source>
</evidence>
<keyword evidence="4" id="KW-0521">NADP</keyword>
<dbReference type="VEuPathDB" id="FungiDB:LELG_03024"/>
<reference evidence="7 8" key="1">
    <citation type="journal article" date="2009" name="Nature">
        <title>Evolution of pathogenicity and sexual reproduction in eight Candida genomes.</title>
        <authorList>
            <person name="Butler G."/>
            <person name="Rasmussen M.D."/>
            <person name="Lin M.F."/>
            <person name="Santos M.A."/>
            <person name="Sakthikumar S."/>
            <person name="Munro C.A."/>
            <person name="Rheinbay E."/>
            <person name="Grabherr M."/>
            <person name="Forche A."/>
            <person name="Reedy J.L."/>
            <person name="Agrafioti I."/>
            <person name="Arnaud M.B."/>
            <person name="Bates S."/>
            <person name="Brown A.J."/>
            <person name="Brunke S."/>
            <person name="Costanzo M.C."/>
            <person name="Fitzpatrick D.A."/>
            <person name="de Groot P.W."/>
            <person name="Harris D."/>
            <person name="Hoyer L.L."/>
            <person name="Hube B."/>
            <person name="Klis F.M."/>
            <person name="Kodira C."/>
            <person name="Lennard N."/>
            <person name="Logue M.E."/>
            <person name="Martin R."/>
            <person name="Neiman A.M."/>
            <person name="Nikolaou E."/>
            <person name="Quail M.A."/>
            <person name="Quinn J."/>
            <person name="Santos M.C."/>
            <person name="Schmitzberger F.F."/>
            <person name="Sherlock G."/>
            <person name="Shah P."/>
            <person name="Silverstein K.A."/>
            <person name="Skrzypek M.S."/>
            <person name="Soll D."/>
            <person name="Staggs R."/>
            <person name="Stansfield I."/>
            <person name="Stumpf M.P."/>
            <person name="Sudbery P.E."/>
            <person name="Srikantha T."/>
            <person name="Zeng Q."/>
            <person name="Berman J."/>
            <person name="Berriman M."/>
            <person name="Heitman J."/>
            <person name="Gow N.A."/>
            <person name="Lorenz M.C."/>
            <person name="Birren B.W."/>
            <person name="Kellis M."/>
            <person name="Cuomo C.A."/>
        </authorList>
    </citation>
    <scope>NUCLEOTIDE SEQUENCE [LARGE SCALE GENOMIC DNA]</scope>
    <source>
        <strain evidence="8">ATCC 11503 / BCRC 21390 / CBS 2605 / JCM 1781 / NBRC 1676 / NRRL YB-4239</strain>
    </source>
</reference>
<dbReference type="AlphaFoldDB" id="A5E087"/>
<dbReference type="FunFam" id="2.60.200.30:FF:000014">
    <property type="entry name" value="Mitochondrial NADH kinase"/>
    <property type="match status" value="1"/>
</dbReference>
<dbReference type="OrthoDB" id="24581at2759"/>
<proteinExistence type="inferred from homology"/>
<dbReference type="STRING" id="379508.A5E087"/>
<evidence type="ECO:0000256" key="4">
    <source>
        <dbReference type="ARBA" id="ARBA00022857"/>
    </source>
</evidence>
<dbReference type="FunCoup" id="A5E087">
    <property type="interactions" value="13"/>
</dbReference>
<keyword evidence="2" id="KW-0808">Transferase</keyword>
<dbReference type="InterPro" id="IPR017438">
    <property type="entry name" value="ATP-NAD_kinase_N"/>
</dbReference>
<gene>
    <name evidence="7" type="ORF">LELG_03024</name>
</gene>
<dbReference type="GO" id="GO:0003951">
    <property type="term" value="F:NAD+ kinase activity"/>
    <property type="evidence" value="ECO:0007669"/>
    <property type="project" value="InterPro"/>
</dbReference>
<evidence type="ECO:0000256" key="1">
    <source>
        <dbReference type="ARBA" id="ARBA00010995"/>
    </source>
</evidence>
<feature type="compositionally biased region" description="Polar residues" evidence="6">
    <location>
        <begin position="22"/>
        <end position="31"/>
    </location>
</feature>
<accession>A5E087</accession>
<dbReference type="GO" id="GO:0042736">
    <property type="term" value="F:NADH kinase activity"/>
    <property type="evidence" value="ECO:0007669"/>
    <property type="project" value="EnsemblFungi"/>
</dbReference>
<feature type="compositionally biased region" description="Low complexity" evidence="6">
    <location>
        <begin position="36"/>
        <end position="46"/>
    </location>
</feature>
<keyword evidence="5" id="KW-0520">NAD</keyword>
<dbReference type="HOGENOM" id="CLU_008831_10_2_1"/>
<dbReference type="Proteomes" id="UP000001996">
    <property type="component" value="Unassembled WGS sequence"/>
</dbReference>
<dbReference type="Pfam" id="PF20143">
    <property type="entry name" value="NAD_kinase_C"/>
    <property type="match status" value="1"/>
</dbReference>
<dbReference type="HAMAP" id="MF_00361">
    <property type="entry name" value="NAD_kinase"/>
    <property type="match status" value="1"/>
</dbReference>
<feature type="region of interest" description="Disordered" evidence="6">
    <location>
        <begin position="58"/>
        <end position="80"/>
    </location>
</feature>
<dbReference type="GO" id="GO:0006741">
    <property type="term" value="P:NADP+ biosynthetic process"/>
    <property type="evidence" value="ECO:0007669"/>
    <property type="project" value="EnsemblFungi"/>
</dbReference>